<name>A0A1Q2KVE6_9BACL</name>
<keyword evidence="2" id="KW-1185">Reference proteome</keyword>
<dbReference type="GO" id="GO:0016740">
    <property type="term" value="F:transferase activity"/>
    <property type="evidence" value="ECO:0007669"/>
    <property type="project" value="UniProtKB-KW"/>
</dbReference>
<dbReference type="InterPro" id="IPR003673">
    <property type="entry name" value="CoA-Trfase_fam_III"/>
</dbReference>
<proteinExistence type="predicted"/>
<dbReference type="Pfam" id="PF02515">
    <property type="entry name" value="CoA_transf_3"/>
    <property type="match status" value="1"/>
</dbReference>
<sequence length="320" mass="35234">MTDSLTGIRVLDVTFYLPGPYAAKRLGDMGAEVIKIEPPGGDPAAVLSGGHVYGAVNSGKEIIRLDLKSEEGQTRMTELVRSADVLIESFRPGVMHKFGFHYEAVKNIKPDLVYCSLSGYGQSGPLAHLGSHDLNYLAISGSLLQMAGRYRSPVPPVNTFADYIGGLVASEQILGALVKRFKTGAGAYVDIALADAAAQFQIVHDQYSTANVSDIGIPEIAGTAACYSVYETADGRHVTLGALEGKFWRNFCEFAEEPEWQEYGFASEESPEYQEIAAYFKTKTWREWYDISMETDCCLAPVLMPHERHEHPFYKQLNAR</sequence>
<evidence type="ECO:0000313" key="1">
    <source>
        <dbReference type="EMBL" id="AQQ52084.1"/>
    </source>
</evidence>
<dbReference type="KEGG" id="pmar:B0X71_02395"/>
<accession>A0A1Q2KVE6</accession>
<dbReference type="OrthoDB" id="9797653at2"/>
<keyword evidence="1" id="KW-0808">Transferase</keyword>
<dbReference type="PANTHER" id="PTHR48228">
    <property type="entry name" value="SUCCINYL-COA--D-CITRAMALATE COA-TRANSFERASE"/>
    <property type="match status" value="1"/>
</dbReference>
<protein>
    <submittedName>
        <fullName evidence="1">CoA transferase</fullName>
    </submittedName>
</protein>
<dbReference type="InterPro" id="IPR044855">
    <property type="entry name" value="CoA-Trfase_III_dom3_sf"/>
</dbReference>
<dbReference type="Gene3D" id="3.30.1540.10">
    <property type="entry name" value="formyl-coa transferase, domain 3"/>
    <property type="match status" value="1"/>
</dbReference>
<dbReference type="RefSeq" id="WP_077587955.1">
    <property type="nucleotide sequence ID" value="NZ_CP019640.1"/>
</dbReference>
<dbReference type="SUPFAM" id="SSF89796">
    <property type="entry name" value="CoA-transferase family III (CaiB/BaiF)"/>
    <property type="match status" value="1"/>
</dbReference>
<reference evidence="1 2" key="1">
    <citation type="submission" date="2017-02" db="EMBL/GenBank/DDBJ databases">
        <title>The complete genomic sequence of a novel cold adapted crude oil-degrading bacterium Planococcus qaidamina Y42.</title>
        <authorList>
            <person name="Yang R."/>
        </authorList>
    </citation>
    <scope>NUCLEOTIDE SEQUENCE [LARGE SCALE GENOMIC DNA]</scope>
    <source>
        <strain evidence="1 2">Y42</strain>
    </source>
</reference>
<dbReference type="InterPro" id="IPR050509">
    <property type="entry name" value="CoA-transferase_III"/>
</dbReference>
<dbReference type="PANTHER" id="PTHR48228:SF5">
    <property type="entry name" value="ALPHA-METHYLACYL-COA RACEMASE"/>
    <property type="match status" value="1"/>
</dbReference>
<dbReference type="EMBL" id="CP019640">
    <property type="protein sequence ID" value="AQQ52084.1"/>
    <property type="molecule type" value="Genomic_DNA"/>
</dbReference>
<gene>
    <name evidence="1" type="ORF">B0X71_02395</name>
</gene>
<dbReference type="Proteomes" id="UP000188184">
    <property type="component" value="Chromosome"/>
</dbReference>
<organism evidence="1 2">
    <name type="scientific">Planococcus lenghuensis</name>
    <dbReference type="NCBI Taxonomy" id="2213202"/>
    <lineage>
        <taxon>Bacteria</taxon>
        <taxon>Bacillati</taxon>
        <taxon>Bacillota</taxon>
        <taxon>Bacilli</taxon>
        <taxon>Bacillales</taxon>
        <taxon>Caryophanaceae</taxon>
        <taxon>Planococcus</taxon>
    </lineage>
</organism>
<dbReference type="Gene3D" id="3.40.50.10540">
    <property type="entry name" value="Crotonobetainyl-coa:carnitine coa-transferase, domain 1"/>
    <property type="match status" value="1"/>
</dbReference>
<dbReference type="AlphaFoldDB" id="A0A1Q2KVE6"/>
<dbReference type="InterPro" id="IPR023606">
    <property type="entry name" value="CoA-Trfase_III_dom_1_sf"/>
</dbReference>
<evidence type="ECO:0000313" key="2">
    <source>
        <dbReference type="Proteomes" id="UP000188184"/>
    </source>
</evidence>